<evidence type="ECO:0000256" key="1">
    <source>
        <dbReference type="ARBA" id="ARBA00022729"/>
    </source>
</evidence>
<dbReference type="InterPro" id="IPR018466">
    <property type="entry name" value="Kre9/Knh1-like_N"/>
</dbReference>
<comment type="caution">
    <text evidence="5">The sequence shown here is derived from an EMBL/GenBank/DDBJ whole genome shotgun (WGS) entry which is preliminary data.</text>
</comment>
<reference evidence="6" key="1">
    <citation type="journal article" date="2012" name="Science">
        <title>The Paleozoic origin of enzymatic lignin decomposition reconstructed from 31 fungal genomes.</title>
        <authorList>
            <person name="Floudas D."/>
            <person name="Binder M."/>
            <person name="Riley R."/>
            <person name="Barry K."/>
            <person name="Blanchette R.A."/>
            <person name="Henrissat B."/>
            <person name="Martinez A.T."/>
            <person name="Otillar R."/>
            <person name="Spatafora J.W."/>
            <person name="Yadav J.S."/>
            <person name="Aerts A."/>
            <person name="Benoit I."/>
            <person name="Boyd A."/>
            <person name="Carlson A."/>
            <person name="Copeland A."/>
            <person name="Coutinho P.M."/>
            <person name="de Vries R.P."/>
            <person name="Ferreira P."/>
            <person name="Findley K."/>
            <person name="Foster B."/>
            <person name="Gaskell J."/>
            <person name="Glotzer D."/>
            <person name="Gorecki P."/>
            <person name="Heitman J."/>
            <person name="Hesse C."/>
            <person name="Hori C."/>
            <person name="Igarashi K."/>
            <person name="Jurgens J.A."/>
            <person name="Kallen N."/>
            <person name="Kersten P."/>
            <person name="Kohler A."/>
            <person name="Kuees U."/>
            <person name="Kumar T.K.A."/>
            <person name="Kuo A."/>
            <person name="LaButti K."/>
            <person name="Larrondo L.F."/>
            <person name="Lindquist E."/>
            <person name="Ling A."/>
            <person name="Lombard V."/>
            <person name="Lucas S."/>
            <person name="Lundell T."/>
            <person name="Martin R."/>
            <person name="McLaughlin D.J."/>
            <person name="Morgenstern I."/>
            <person name="Morin E."/>
            <person name="Murat C."/>
            <person name="Nagy L.G."/>
            <person name="Nolan M."/>
            <person name="Ohm R.A."/>
            <person name="Patyshakuliyeva A."/>
            <person name="Rokas A."/>
            <person name="Ruiz-Duenas F.J."/>
            <person name="Sabat G."/>
            <person name="Salamov A."/>
            <person name="Samejima M."/>
            <person name="Schmutz J."/>
            <person name="Slot J.C."/>
            <person name="St John F."/>
            <person name="Stenlid J."/>
            <person name="Sun H."/>
            <person name="Sun S."/>
            <person name="Syed K."/>
            <person name="Tsang A."/>
            <person name="Wiebenga A."/>
            <person name="Young D."/>
            <person name="Pisabarro A."/>
            <person name="Eastwood D.C."/>
            <person name="Martin F."/>
            <person name="Cullen D."/>
            <person name="Grigoriev I.V."/>
            <person name="Hibbett D.S."/>
        </authorList>
    </citation>
    <scope>NUCLEOTIDE SEQUENCE [LARGE SCALE GENOMIC DNA]</scope>
    <source>
        <strain evidence="6">RWD-64-598 SS2</strain>
    </source>
</reference>
<feature type="signal peptide" evidence="3">
    <location>
        <begin position="1"/>
        <end position="17"/>
    </location>
</feature>
<name>A0A5M3N7H8_CONPW</name>
<dbReference type="KEGG" id="cput:CONPUDRAFT_96820"/>
<feature type="compositionally biased region" description="Low complexity" evidence="2">
    <location>
        <begin position="138"/>
        <end position="159"/>
    </location>
</feature>
<protein>
    <recommendedName>
        <fullName evidence="4">Yeast cell wall synthesis Kre9/Knh1-like N-terminal domain-containing protein</fullName>
    </recommendedName>
</protein>
<evidence type="ECO:0000313" key="6">
    <source>
        <dbReference type="Proteomes" id="UP000053558"/>
    </source>
</evidence>
<evidence type="ECO:0000256" key="3">
    <source>
        <dbReference type="SAM" id="SignalP"/>
    </source>
</evidence>
<dbReference type="PANTHER" id="PTHR35185:SF1">
    <property type="entry name" value="UPF0619 GPI-ANCHORED MEMBRANE PROTEIN C1322.10"/>
    <property type="match status" value="1"/>
</dbReference>
<evidence type="ECO:0000259" key="4">
    <source>
        <dbReference type="Pfam" id="PF10342"/>
    </source>
</evidence>
<dbReference type="GeneID" id="19211779"/>
<gene>
    <name evidence="5" type="ORF">CONPUDRAFT_96820</name>
</gene>
<feature type="chain" id="PRO_5024434220" description="Yeast cell wall synthesis Kre9/Knh1-like N-terminal domain-containing protein" evidence="3">
    <location>
        <begin position="18"/>
        <end position="210"/>
    </location>
</feature>
<sequence>MFNKLAALALIAPLASALTLNTPTTSVTNGAQVTITWTATTEDPSTFSLELVNTVFHNAYALVSTVQTASGSATFELPTVPVGSGYSFEAIKIGDINTVYSNTPQFDIGQATASPSSTASVSSQTLPSSYNPTSTGSQLPRAAVPAALRAPRQAAPPRASTVAVPSVPSACTLPPSPRSSSRPLLVPPSSSKRLASRSISHRTDIWGSFL</sequence>
<keyword evidence="6" id="KW-1185">Reference proteome</keyword>
<dbReference type="Pfam" id="PF10342">
    <property type="entry name" value="Kre9_KNH"/>
    <property type="match status" value="1"/>
</dbReference>
<proteinExistence type="predicted"/>
<evidence type="ECO:0000256" key="2">
    <source>
        <dbReference type="SAM" id="MobiDB-lite"/>
    </source>
</evidence>
<evidence type="ECO:0000313" key="5">
    <source>
        <dbReference type="EMBL" id="EIW87410.1"/>
    </source>
</evidence>
<feature type="compositionally biased region" description="Low complexity" evidence="2">
    <location>
        <begin position="111"/>
        <end position="129"/>
    </location>
</feature>
<keyword evidence="1 3" id="KW-0732">Signal</keyword>
<dbReference type="AlphaFoldDB" id="A0A5M3N7H8"/>
<dbReference type="OMA" id="ITWTATT"/>
<feature type="region of interest" description="Disordered" evidence="2">
    <location>
        <begin position="111"/>
        <end position="192"/>
    </location>
</feature>
<dbReference type="PANTHER" id="PTHR35185">
    <property type="entry name" value="SERINE/THREONINE-RICH PROTEIN ADG2-RELATED"/>
    <property type="match status" value="1"/>
</dbReference>
<dbReference type="Proteomes" id="UP000053558">
    <property type="component" value="Unassembled WGS sequence"/>
</dbReference>
<organism evidence="5 6">
    <name type="scientific">Coniophora puteana (strain RWD-64-598)</name>
    <name type="common">Brown rot fungus</name>
    <dbReference type="NCBI Taxonomy" id="741705"/>
    <lineage>
        <taxon>Eukaryota</taxon>
        <taxon>Fungi</taxon>
        <taxon>Dikarya</taxon>
        <taxon>Basidiomycota</taxon>
        <taxon>Agaricomycotina</taxon>
        <taxon>Agaricomycetes</taxon>
        <taxon>Agaricomycetidae</taxon>
        <taxon>Boletales</taxon>
        <taxon>Coniophorineae</taxon>
        <taxon>Coniophoraceae</taxon>
        <taxon>Coniophora</taxon>
    </lineage>
</organism>
<dbReference type="OrthoDB" id="5420143at2759"/>
<dbReference type="EMBL" id="JH711573">
    <property type="protein sequence ID" value="EIW87410.1"/>
    <property type="molecule type" value="Genomic_DNA"/>
</dbReference>
<feature type="compositionally biased region" description="Low complexity" evidence="2">
    <location>
        <begin position="178"/>
        <end position="192"/>
    </location>
</feature>
<feature type="domain" description="Yeast cell wall synthesis Kre9/Knh1-like N-terminal" evidence="4">
    <location>
        <begin position="24"/>
        <end position="108"/>
    </location>
</feature>
<dbReference type="InterPro" id="IPR052479">
    <property type="entry name" value="GPI-anchor_Adhesion_Reg"/>
</dbReference>
<dbReference type="RefSeq" id="XP_007763905.1">
    <property type="nucleotide sequence ID" value="XM_007765715.1"/>
</dbReference>
<accession>A0A5M3N7H8</accession>